<keyword evidence="2" id="KW-1185">Reference proteome</keyword>
<dbReference type="Proteomes" id="UP000326202">
    <property type="component" value="Chromosome"/>
</dbReference>
<accession>A0A5J6MKI9</accession>
<dbReference type="Pfam" id="PF18032">
    <property type="entry name" value="FRP"/>
    <property type="match status" value="1"/>
</dbReference>
<proteinExistence type="predicted"/>
<protein>
    <submittedName>
        <fullName evidence="1">Uncharacterized protein</fullName>
    </submittedName>
</protein>
<dbReference type="AlphaFoldDB" id="A0A5J6MKI9"/>
<evidence type="ECO:0000313" key="1">
    <source>
        <dbReference type="EMBL" id="QEX18018.1"/>
    </source>
</evidence>
<gene>
    <name evidence="1" type="ORF">FRZ44_33220</name>
</gene>
<dbReference type="InterPro" id="IPR041601">
    <property type="entry name" value="FRP"/>
</dbReference>
<dbReference type="EMBL" id="CP042906">
    <property type="protein sequence ID" value="QEX18018.1"/>
    <property type="molecule type" value="Genomic_DNA"/>
</dbReference>
<evidence type="ECO:0000313" key="2">
    <source>
        <dbReference type="Proteomes" id="UP000326202"/>
    </source>
</evidence>
<dbReference type="KEGG" id="htq:FRZ44_33220"/>
<reference evidence="1 2" key="1">
    <citation type="submission" date="2019-08" db="EMBL/GenBank/DDBJ databases">
        <title>Hyperibacter terrae gen. nov., sp. nov. and Hyperibacter viscosus sp. nov., two new members in the family Rhodospirillaceae isolated from the rhizosphere of Hypericum perforatum.</title>
        <authorList>
            <person name="Noviana Z."/>
        </authorList>
    </citation>
    <scope>NUCLEOTIDE SEQUENCE [LARGE SCALE GENOMIC DNA]</scope>
    <source>
        <strain evidence="1 2">R5913</strain>
    </source>
</reference>
<dbReference type="InterPro" id="IPR053747">
    <property type="entry name" value="Fluoresc_Recovery_Reg"/>
</dbReference>
<sequence>MATLSDIWAIEDDLRRQRRTLDELFDYRYSQLLFVFARLIGEGYLDEGRLAGLSDDKLAIIRHLLERMKES</sequence>
<organism evidence="1 2">
    <name type="scientific">Hypericibacter terrae</name>
    <dbReference type="NCBI Taxonomy" id="2602015"/>
    <lineage>
        <taxon>Bacteria</taxon>
        <taxon>Pseudomonadati</taxon>
        <taxon>Pseudomonadota</taxon>
        <taxon>Alphaproteobacteria</taxon>
        <taxon>Rhodospirillales</taxon>
        <taxon>Dongiaceae</taxon>
        <taxon>Hypericibacter</taxon>
    </lineage>
</organism>
<dbReference type="GO" id="GO:0042651">
    <property type="term" value="C:thylakoid membrane"/>
    <property type="evidence" value="ECO:0007669"/>
    <property type="project" value="InterPro"/>
</dbReference>
<name>A0A5J6MKI9_9PROT</name>
<dbReference type="Gene3D" id="6.10.140.1840">
    <property type="match status" value="1"/>
</dbReference>